<dbReference type="SUPFAM" id="SSF55469">
    <property type="entry name" value="FMN-dependent nitroreductase-like"/>
    <property type="match status" value="1"/>
</dbReference>
<dbReference type="Gene3D" id="3.40.109.10">
    <property type="entry name" value="NADH Oxidase"/>
    <property type="match status" value="1"/>
</dbReference>
<evidence type="ECO:0000313" key="3">
    <source>
        <dbReference type="Proteomes" id="UP001430954"/>
    </source>
</evidence>
<gene>
    <name evidence="2" type="ORF">K6753_00800</name>
</gene>
<evidence type="ECO:0000259" key="1">
    <source>
        <dbReference type="Pfam" id="PF00881"/>
    </source>
</evidence>
<dbReference type="InterPro" id="IPR000415">
    <property type="entry name" value="Nitroreductase-like"/>
</dbReference>
<dbReference type="InterPro" id="IPR029479">
    <property type="entry name" value="Nitroreductase"/>
</dbReference>
<reference evidence="2 3" key="1">
    <citation type="submission" date="2021-09" db="EMBL/GenBank/DDBJ databases">
        <title>Lysobacter sp. 13A isolated from the river sediment.</title>
        <authorList>
            <person name="Liu H."/>
            <person name="Li S."/>
            <person name="Mao S."/>
        </authorList>
    </citation>
    <scope>NUCLEOTIDE SEQUENCE [LARGE SCALE GENOMIC DNA]</scope>
    <source>
        <strain evidence="2 3">13A</strain>
    </source>
</reference>
<organism evidence="2 3">
    <name type="scientific">Novilysobacter selenitireducens</name>
    <dbReference type="NCBI Taxonomy" id="2872639"/>
    <lineage>
        <taxon>Bacteria</taxon>
        <taxon>Pseudomonadati</taxon>
        <taxon>Pseudomonadota</taxon>
        <taxon>Gammaproteobacteria</taxon>
        <taxon>Lysobacterales</taxon>
        <taxon>Lysobacteraceae</taxon>
        <taxon>Novilysobacter</taxon>
    </lineage>
</organism>
<comment type="caution">
    <text evidence="2">The sequence shown here is derived from an EMBL/GenBank/DDBJ whole genome shotgun (WGS) entry which is preliminary data.</text>
</comment>
<name>A0ABS7T2H2_9GAMM</name>
<feature type="domain" description="Nitroreductase" evidence="1">
    <location>
        <begin position="46"/>
        <end position="196"/>
    </location>
</feature>
<dbReference type="Pfam" id="PF00881">
    <property type="entry name" value="Nitroreductase"/>
    <property type="match status" value="1"/>
</dbReference>
<dbReference type="RefSeq" id="WP_223674287.1">
    <property type="nucleotide sequence ID" value="NZ_JAINZW010000001.1"/>
</dbReference>
<evidence type="ECO:0000313" key="2">
    <source>
        <dbReference type="EMBL" id="MBZ4038073.1"/>
    </source>
</evidence>
<protein>
    <submittedName>
        <fullName evidence="2">Nitroreductase family protein</fullName>
    </submittedName>
</protein>
<proteinExistence type="predicted"/>
<dbReference type="Proteomes" id="UP001430954">
    <property type="component" value="Unassembled WGS sequence"/>
</dbReference>
<dbReference type="EMBL" id="JAINZW010000001">
    <property type="protein sequence ID" value="MBZ4038073.1"/>
    <property type="molecule type" value="Genomic_DNA"/>
</dbReference>
<keyword evidence="3" id="KW-1185">Reference proteome</keyword>
<sequence>MWKSLGSPVPRAVPEPYTPLSWPISQSIALPSADAVELQPMTAALQNRRSERAFARLPPAQLSALLWHVGRRLELAPSPLGFAIERRPTPSAGAIHPIHMVLQLPDAHGWARYNPHDHCLDMLTAVDTHLDPLALHCEELVPRGQGQLMLFVAEPGKTAAKYEDAESLVWRDAGVLQGTLALVAASLDLHFCLLGVSGDPWVAALADQGQLRGVGAAILGARP</sequence>
<accession>A0ABS7T2H2</accession>